<feature type="transmembrane region" description="Helical" evidence="6">
    <location>
        <begin position="217"/>
        <end position="237"/>
    </location>
</feature>
<keyword evidence="3 6" id="KW-0812">Transmembrane</keyword>
<feature type="transmembrane region" description="Helical" evidence="6">
    <location>
        <begin position="172"/>
        <end position="196"/>
    </location>
</feature>
<evidence type="ECO:0000256" key="4">
    <source>
        <dbReference type="ARBA" id="ARBA00022989"/>
    </source>
</evidence>
<feature type="transmembrane region" description="Helical" evidence="6">
    <location>
        <begin position="148"/>
        <end position="166"/>
    </location>
</feature>
<feature type="transmembrane region" description="Helical" evidence="6">
    <location>
        <begin position="335"/>
        <end position="355"/>
    </location>
</feature>
<reference evidence="7" key="1">
    <citation type="submission" date="2022-09" db="EMBL/GenBank/DDBJ databases">
        <title>Intensive care unit water sources are persistently colonized with multi-drug resistant bacteria and are the site of extensive horizontal gene transfer of antibiotic resistance genes.</title>
        <authorList>
            <person name="Diorio-Toth L."/>
        </authorList>
    </citation>
    <scope>NUCLEOTIDE SEQUENCE</scope>
    <source>
        <strain evidence="7">GD03832</strain>
    </source>
</reference>
<dbReference type="Proteomes" id="UP001161065">
    <property type="component" value="Unassembled WGS sequence"/>
</dbReference>
<dbReference type="InterPro" id="IPR044550">
    <property type="entry name" value="WzxE"/>
</dbReference>
<organism evidence="7 8">
    <name type="scientific">Comamonas thiooxydans</name>
    <dbReference type="NCBI Taxonomy" id="363952"/>
    <lineage>
        <taxon>Bacteria</taxon>
        <taxon>Pseudomonadati</taxon>
        <taxon>Pseudomonadota</taxon>
        <taxon>Betaproteobacteria</taxon>
        <taxon>Burkholderiales</taxon>
        <taxon>Comamonadaceae</taxon>
        <taxon>Comamonas</taxon>
    </lineage>
</organism>
<protein>
    <submittedName>
        <fullName evidence="7">O-antigen translocase</fullName>
    </submittedName>
</protein>
<evidence type="ECO:0000256" key="2">
    <source>
        <dbReference type="ARBA" id="ARBA00022475"/>
    </source>
</evidence>
<comment type="caution">
    <text evidence="7">The sequence shown here is derived from an EMBL/GenBank/DDBJ whole genome shotgun (WGS) entry which is preliminary data.</text>
</comment>
<comment type="subcellular location">
    <subcellularLocation>
        <location evidence="1">Cell membrane</location>
        <topology evidence="1">Multi-pass membrane protein</topology>
    </subcellularLocation>
</comment>
<gene>
    <name evidence="7" type="ORF">N5D63_03555</name>
</gene>
<dbReference type="AlphaFoldDB" id="A0AA42PXA7"/>
<evidence type="ECO:0000256" key="3">
    <source>
        <dbReference type="ARBA" id="ARBA00022692"/>
    </source>
</evidence>
<evidence type="ECO:0000256" key="5">
    <source>
        <dbReference type="ARBA" id="ARBA00023136"/>
    </source>
</evidence>
<feature type="transmembrane region" description="Helical" evidence="6">
    <location>
        <begin position="362"/>
        <end position="381"/>
    </location>
</feature>
<dbReference type="PANTHER" id="PTHR30250:SF30">
    <property type="entry name" value="LIPID III FLIPPASE"/>
    <property type="match status" value="1"/>
</dbReference>
<dbReference type="GO" id="GO:0009246">
    <property type="term" value="P:enterobacterial common antigen biosynthetic process"/>
    <property type="evidence" value="ECO:0007669"/>
    <property type="project" value="InterPro"/>
</dbReference>
<feature type="transmembrane region" description="Helical" evidence="6">
    <location>
        <begin position="299"/>
        <end position="323"/>
    </location>
</feature>
<dbReference type="InterPro" id="IPR002797">
    <property type="entry name" value="Polysacc_synth"/>
</dbReference>
<proteinExistence type="predicted"/>
<evidence type="ECO:0000313" key="8">
    <source>
        <dbReference type="Proteomes" id="UP001161065"/>
    </source>
</evidence>
<keyword evidence="2" id="KW-1003">Cell membrane</keyword>
<sequence>MNLVKTSLLNGIAVIVKMLTLLSINKVLAVYVGPAGYAAIGQFQNAVQMITTFASGAINTGVTKYTAEYHESGEKQRAVWRTAGSIALGGSLLTGILLVLLRGPIALWVFKNEALSSIFIWVAASLVFLVFNSLLLAILNGKKDVRRYVIANVAGSLFALCVTLLLTVGHGLYGALVALASYQSLAFFVTLFLCWRADWFQLAFLIGRIDHSAALNLGKYTLMALTSAICVPISQLLVRNHIGLTLGWEAAGYWEAITRLSGAYLMMVTTTLGVYYLPRLSELVERQEIRREILHGYRLILPLVGLAALLMYLCRDLIIRLLFSAEFSPVRDIFAWQMLGDFFKIGSWIISYLLLSKAMYKTFIVTEVVFSLLFFVLVYLLTGFFGIVGVTMAYAVNYLIYWIAMGYIMRHRVMGSLAENE</sequence>
<accession>A0AA42PXA7</accession>
<name>A0AA42PXA7_9BURK</name>
<dbReference type="GO" id="GO:0005886">
    <property type="term" value="C:plasma membrane"/>
    <property type="evidence" value="ECO:0007669"/>
    <property type="project" value="UniProtKB-SubCell"/>
</dbReference>
<dbReference type="CDD" id="cd13125">
    <property type="entry name" value="MATE_like_10"/>
    <property type="match status" value="1"/>
</dbReference>
<keyword evidence="5 6" id="KW-0472">Membrane</keyword>
<dbReference type="RefSeq" id="WP_280006924.1">
    <property type="nucleotide sequence ID" value="NZ_JAOCEK010000002.1"/>
</dbReference>
<feature type="transmembrane region" description="Helical" evidence="6">
    <location>
        <begin position="116"/>
        <end position="139"/>
    </location>
</feature>
<evidence type="ECO:0000313" key="7">
    <source>
        <dbReference type="EMBL" id="MDH1333220.1"/>
    </source>
</evidence>
<keyword evidence="4 6" id="KW-1133">Transmembrane helix</keyword>
<feature type="transmembrane region" description="Helical" evidence="6">
    <location>
        <begin position="257"/>
        <end position="278"/>
    </location>
</feature>
<dbReference type="Pfam" id="PF01943">
    <property type="entry name" value="Polysacc_synt"/>
    <property type="match status" value="1"/>
</dbReference>
<evidence type="ECO:0000256" key="1">
    <source>
        <dbReference type="ARBA" id="ARBA00004651"/>
    </source>
</evidence>
<dbReference type="EMBL" id="JAOCEK010000002">
    <property type="protein sequence ID" value="MDH1333220.1"/>
    <property type="molecule type" value="Genomic_DNA"/>
</dbReference>
<evidence type="ECO:0000256" key="6">
    <source>
        <dbReference type="SAM" id="Phobius"/>
    </source>
</evidence>
<dbReference type="InterPro" id="IPR050833">
    <property type="entry name" value="Poly_Biosynth_Transport"/>
</dbReference>
<dbReference type="PANTHER" id="PTHR30250">
    <property type="entry name" value="PST FAMILY PREDICTED COLANIC ACID TRANSPORTER"/>
    <property type="match status" value="1"/>
</dbReference>
<feature type="transmembrane region" description="Helical" evidence="6">
    <location>
        <begin position="86"/>
        <end position="110"/>
    </location>
</feature>
<feature type="transmembrane region" description="Helical" evidence="6">
    <location>
        <begin position="387"/>
        <end position="408"/>
    </location>
</feature>